<evidence type="ECO:0000313" key="1">
    <source>
        <dbReference type="EMBL" id="JAD81791.1"/>
    </source>
</evidence>
<proteinExistence type="predicted"/>
<accession>A0A0A9D1U9</accession>
<name>A0A0A9D1U9_ARUDO</name>
<reference evidence="1" key="2">
    <citation type="journal article" date="2015" name="Data Brief">
        <title>Shoot transcriptome of the giant reed, Arundo donax.</title>
        <authorList>
            <person name="Barrero R.A."/>
            <person name="Guerrero F.D."/>
            <person name="Moolhuijzen P."/>
            <person name="Goolsby J.A."/>
            <person name="Tidwell J."/>
            <person name="Bellgard S.E."/>
            <person name="Bellgard M.I."/>
        </authorList>
    </citation>
    <scope>NUCLEOTIDE SEQUENCE</scope>
    <source>
        <tissue evidence="1">Shoot tissue taken approximately 20 cm above the soil surface</tissue>
    </source>
</reference>
<protein>
    <submittedName>
        <fullName evidence="1">Uncharacterized protein</fullName>
    </submittedName>
</protein>
<dbReference type="EMBL" id="GBRH01216104">
    <property type="protein sequence ID" value="JAD81791.1"/>
    <property type="molecule type" value="Transcribed_RNA"/>
</dbReference>
<organism evidence="1">
    <name type="scientific">Arundo donax</name>
    <name type="common">Giant reed</name>
    <name type="synonym">Donax arundinaceus</name>
    <dbReference type="NCBI Taxonomy" id="35708"/>
    <lineage>
        <taxon>Eukaryota</taxon>
        <taxon>Viridiplantae</taxon>
        <taxon>Streptophyta</taxon>
        <taxon>Embryophyta</taxon>
        <taxon>Tracheophyta</taxon>
        <taxon>Spermatophyta</taxon>
        <taxon>Magnoliopsida</taxon>
        <taxon>Liliopsida</taxon>
        <taxon>Poales</taxon>
        <taxon>Poaceae</taxon>
        <taxon>PACMAD clade</taxon>
        <taxon>Arundinoideae</taxon>
        <taxon>Arundineae</taxon>
        <taxon>Arundo</taxon>
    </lineage>
</organism>
<dbReference type="AlphaFoldDB" id="A0A0A9D1U9"/>
<reference evidence="1" key="1">
    <citation type="submission" date="2014-09" db="EMBL/GenBank/DDBJ databases">
        <authorList>
            <person name="Magalhaes I.L.F."/>
            <person name="Oliveira U."/>
            <person name="Santos F.R."/>
            <person name="Vidigal T.H.D.A."/>
            <person name="Brescovit A.D."/>
            <person name="Santos A.J."/>
        </authorList>
    </citation>
    <scope>NUCLEOTIDE SEQUENCE</scope>
    <source>
        <tissue evidence="1">Shoot tissue taken approximately 20 cm above the soil surface</tissue>
    </source>
</reference>
<sequence length="116" mass="12469">MHQLTAVPGLTDSSDGVSPVAQSTAAAAIEDGQWSKNSMSWIAARITCVARSMRHLVCLPPGSTLQAKKSMKVNGVTDRSRQFSAVRTRSSIRPIVPGSKTYLVPSICQCTLFIHL</sequence>